<protein>
    <recommendedName>
        <fullName evidence="3 14">Dihydrolipoyl dehydrogenase</fullName>
        <ecNumber evidence="2 14">1.8.1.4</ecNumber>
    </recommendedName>
</protein>
<dbReference type="EMBL" id="MKGN01000006">
    <property type="protein sequence ID" value="PHN16328.1"/>
    <property type="molecule type" value="Genomic_DNA"/>
</dbReference>
<keyword evidence="12" id="KW-0547">Nucleotide-binding</keyword>
<evidence type="ECO:0000256" key="4">
    <source>
        <dbReference type="ARBA" id="ARBA00022630"/>
    </source>
</evidence>
<evidence type="ECO:0000256" key="9">
    <source>
        <dbReference type="ARBA" id="ARBA00023284"/>
    </source>
</evidence>
<dbReference type="PRINTS" id="PR00411">
    <property type="entry name" value="PNDRDTASEI"/>
</dbReference>
<keyword evidence="6 14" id="KW-0560">Oxidoreductase</keyword>
<feature type="domain" description="FAD/NAD(P)-binding" evidence="16">
    <location>
        <begin position="8"/>
        <end position="328"/>
    </location>
</feature>
<evidence type="ECO:0000256" key="12">
    <source>
        <dbReference type="PIRSR" id="PIRSR000350-3"/>
    </source>
</evidence>
<feature type="binding site" evidence="12">
    <location>
        <begin position="183"/>
        <end position="190"/>
    </location>
    <ligand>
        <name>NAD(+)</name>
        <dbReference type="ChEBI" id="CHEBI:57540"/>
    </ligand>
</feature>
<feature type="binding site" evidence="12">
    <location>
        <position position="313"/>
    </location>
    <ligand>
        <name>FAD</name>
        <dbReference type="ChEBI" id="CHEBI:57692"/>
    </ligand>
</feature>
<keyword evidence="4 14" id="KW-0285">Flavoprotein</keyword>
<keyword evidence="9 14" id="KW-0676">Redox-active center</keyword>
<gene>
    <name evidence="17" type="primary">lpdA</name>
    <name evidence="17" type="ORF">TPPER_00051</name>
</gene>
<dbReference type="Gene3D" id="3.30.390.30">
    <property type="match status" value="1"/>
</dbReference>
<feature type="binding site" evidence="12">
    <location>
        <begin position="319"/>
        <end position="322"/>
    </location>
    <ligand>
        <name>FAD</name>
        <dbReference type="ChEBI" id="CHEBI:57692"/>
    </ligand>
</feature>
<comment type="caution">
    <text evidence="17">The sequence shown here is derived from an EMBL/GenBank/DDBJ whole genome shotgun (WGS) entry which is preliminary data.</text>
</comment>
<dbReference type="GO" id="GO:0006103">
    <property type="term" value="P:2-oxoglutarate metabolic process"/>
    <property type="evidence" value="ECO:0007669"/>
    <property type="project" value="TreeGrafter"/>
</dbReference>
<comment type="similarity">
    <text evidence="1 14">Belongs to the class-I pyridine nucleotide-disulfide oxidoreductase family.</text>
</comment>
<comment type="miscellaneous">
    <text evidence="14">The active site is a redox-active disulfide bond.</text>
</comment>
<dbReference type="Proteomes" id="UP000222818">
    <property type="component" value="Unassembled WGS sequence"/>
</dbReference>
<dbReference type="Gene3D" id="3.50.50.60">
    <property type="entry name" value="FAD/NAD(P)-binding domain"/>
    <property type="match status" value="2"/>
</dbReference>
<reference evidence="17 18" key="1">
    <citation type="journal article" date="2017" name="ISME J.">
        <title>Tremblaya phenacola PPER: an evolutionary beta-gammaproteobacterium collage.</title>
        <authorList>
            <person name="Gil R."/>
            <person name="Vargas-Chavez C."/>
            <person name="Lopez-Madrigal S."/>
            <person name="Santos-Garcia D."/>
            <person name="Latorre A."/>
            <person name="Moya A."/>
        </authorList>
    </citation>
    <scope>NUCLEOTIDE SEQUENCE [LARGE SCALE GENOMIC DNA]</scope>
    <source>
        <strain evidence="17 18">PPER</strain>
    </source>
</reference>
<dbReference type="PRINTS" id="PR00368">
    <property type="entry name" value="FADPNR"/>
</dbReference>
<comment type="catalytic activity">
    <reaction evidence="10 14">
        <text>N(6)-[(R)-dihydrolipoyl]-L-lysyl-[protein] + NAD(+) = N(6)-[(R)-lipoyl]-L-lysyl-[protein] + NADH + H(+)</text>
        <dbReference type="Rhea" id="RHEA:15045"/>
        <dbReference type="Rhea" id="RHEA-COMP:10474"/>
        <dbReference type="Rhea" id="RHEA-COMP:10475"/>
        <dbReference type="ChEBI" id="CHEBI:15378"/>
        <dbReference type="ChEBI" id="CHEBI:57540"/>
        <dbReference type="ChEBI" id="CHEBI:57945"/>
        <dbReference type="ChEBI" id="CHEBI:83099"/>
        <dbReference type="ChEBI" id="CHEBI:83100"/>
        <dbReference type="EC" id="1.8.1.4"/>
    </reaction>
</comment>
<feature type="binding site" evidence="12">
    <location>
        <position position="206"/>
    </location>
    <ligand>
        <name>NAD(+)</name>
        <dbReference type="ChEBI" id="CHEBI:57540"/>
    </ligand>
</feature>
<dbReference type="InterPro" id="IPR023753">
    <property type="entry name" value="FAD/NAD-binding_dom"/>
</dbReference>
<dbReference type="InterPro" id="IPR001100">
    <property type="entry name" value="Pyr_nuc-diS_OxRdtase"/>
</dbReference>
<keyword evidence="7 12" id="KW-0520">NAD</keyword>
<sequence>MNFKHKTNVIVIGSGPGGYSAAFRCADLNLNTILIEQYNNIGGVCLNVGCVPSKALLHLVKLISEIKTIKSYGLLYNNEELNINIIRSWKDKIIIKANGSLYMLAKARNIKVINGYSYFVNNKHIQVNNNKSISVVRFETIIIAAGSKHIQLPTIKPICYKNIWTSSDALSLTIIPKTSLAIGGGIIGLELATIYAYLGSVVTIIESFNQLLPAVDKDIVNAFIQEVNPKANIILTTKTIAIKSRRYKTYTKLYNKDIYTVLKSYDIIITAVGRLPNINILSLEKTNVKTIKGYINVNKQLRTNISYIYGIGDVIGIPMLAHKASNEAHIVADVIAGKRVYFEPKAIPTIIYTNPELALVGYTERKAIEHNISYEVSIVPWLASSKAIISNTSYGITKLIFDIKTNKIIGGLIVGSEAGELIGELSLAIEMSCDAEDIILSIHAHPTLYETIAIASQLYTGTVTDLLNNPKKH</sequence>
<evidence type="ECO:0000256" key="10">
    <source>
        <dbReference type="ARBA" id="ARBA00049187"/>
    </source>
</evidence>
<dbReference type="SUPFAM" id="SSF55424">
    <property type="entry name" value="FAD/NAD-linked reductases, dimerisation (C-terminal) domain"/>
    <property type="match status" value="1"/>
</dbReference>
<dbReference type="InterPro" id="IPR016156">
    <property type="entry name" value="FAD/NAD-linked_Rdtase_dimer_sf"/>
</dbReference>
<feature type="disulfide bond" description="Redox-active" evidence="13">
    <location>
        <begin position="45"/>
        <end position="50"/>
    </location>
</feature>
<evidence type="ECO:0000256" key="8">
    <source>
        <dbReference type="ARBA" id="ARBA00023157"/>
    </source>
</evidence>
<evidence type="ECO:0000256" key="13">
    <source>
        <dbReference type="PIRSR" id="PIRSR000350-4"/>
    </source>
</evidence>
<accession>A0A2G0V789</accession>
<evidence type="ECO:0000313" key="18">
    <source>
        <dbReference type="Proteomes" id="UP000222818"/>
    </source>
</evidence>
<comment type="cofactor">
    <cofactor evidence="12 14">
        <name>FAD</name>
        <dbReference type="ChEBI" id="CHEBI:57692"/>
    </cofactor>
    <text evidence="12 14">Binds 1 FAD per subunit.</text>
</comment>
<name>A0A2G0V789_9PROT</name>
<evidence type="ECO:0000256" key="3">
    <source>
        <dbReference type="ARBA" id="ARBA00016961"/>
    </source>
</evidence>
<dbReference type="FunFam" id="3.30.390.30:FF:000001">
    <property type="entry name" value="Dihydrolipoyl dehydrogenase"/>
    <property type="match status" value="1"/>
</dbReference>
<evidence type="ECO:0000256" key="11">
    <source>
        <dbReference type="PIRSR" id="PIRSR000350-2"/>
    </source>
</evidence>
<dbReference type="OrthoDB" id="178496at2"/>
<dbReference type="InterPro" id="IPR004099">
    <property type="entry name" value="Pyr_nucl-diS_OxRdtase_dimer"/>
</dbReference>
<dbReference type="PANTHER" id="PTHR22912">
    <property type="entry name" value="DISULFIDE OXIDOREDUCTASE"/>
    <property type="match status" value="1"/>
</dbReference>
<dbReference type="InterPro" id="IPR050151">
    <property type="entry name" value="Class-I_Pyr_Nuc-Dis_Oxidored"/>
</dbReference>
<evidence type="ECO:0000259" key="15">
    <source>
        <dbReference type="Pfam" id="PF02852"/>
    </source>
</evidence>
<dbReference type="PANTHER" id="PTHR22912:SF160">
    <property type="entry name" value="DIHYDROLIPOYL DEHYDROGENASE"/>
    <property type="match status" value="1"/>
</dbReference>
<evidence type="ECO:0000256" key="1">
    <source>
        <dbReference type="ARBA" id="ARBA00007532"/>
    </source>
</evidence>
<feature type="domain" description="Pyridine nucleotide-disulphide oxidoreductase dimerisation" evidence="15">
    <location>
        <begin position="347"/>
        <end position="453"/>
    </location>
</feature>
<dbReference type="SUPFAM" id="SSF51905">
    <property type="entry name" value="FAD/NAD(P)-binding domain"/>
    <property type="match status" value="1"/>
</dbReference>
<dbReference type="GO" id="GO:0004148">
    <property type="term" value="F:dihydrolipoyl dehydrogenase (NADH) activity"/>
    <property type="evidence" value="ECO:0007669"/>
    <property type="project" value="UniProtKB-EC"/>
</dbReference>
<dbReference type="InterPro" id="IPR006258">
    <property type="entry name" value="Lipoamide_DH"/>
</dbReference>
<dbReference type="RefSeq" id="WP_099336796.1">
    <property type="nucleotide sequence ID" value="NZ_MKGN01000006.1"/>
</dbReference>
<evidence type="ECO:0000256" key="2">
    <source>
        <dbReference type="ARBA" id="ARBA00012608"/>
    </source>
</evidence>
<feature type="active site" description="Proton acceptor" evidence="11">
    <location>
        <position position="445"/>
    </location>
</feature>
<dbReference type="InterPro" id="IPR036188">
    <property type="entry name" value="FAD/NAD-bd_sf"/>
</dbReference>
<feature type="binding site" evidence="12">
    <location>
        <position position="273"/>
    </location>
    <ligand>
        <name>NAD(+)</name>
        <dbReference type="ChEBI" id="CHEBI:57540"/>
    </ligand>
</feature>
<evidence type="ECO:0000256" key="14">
    <source>
        <dbReference type="RuleBase" id="RU003692"/>
    </source>
</evidence>
<dbReference type="PROSITE" id="PS00076">
    <property type="entry name" value="PYRIDINE_REDOX_1"/>
    <property type="match status" value="1"/>
</dbReference>
<dbReference type="PIRSF" id="PIRSF000350">
    <property type="entry name" value="Mercury_reductase_MerA"/>
    <property type="match status" value="1"/>
</dbReference>
<evidence type="ECO:0000256" key="5">
    <source>
        <dbReference type="ARBA" id="ARBA00022827"/>
    </source>
</evidence>
<organism evidence="17 18">
    <name type="scientific">Candidatus Tremblayella phenacoccinincola</name>
    <dbReference type="NCBI Taxonomy" id="1010676"/>
    <lineage>
        <taxon>Bacteria</taxon>
        <taxon>Pseudomonadati</taxon>
        <taxon>Pseudomonadota</taxon>
        <taxon>Betaproteobacteria</taxon>
        <taxon>Candidatus Tremblayella</taxon>
    </lineage>
</organism>
<dbReference type="GO" id="GO:0050660">
    <property type="term" value="F:flavin adenine dinucleotide binding"/>
    <property type="evidence" value="ECO:0007669"/>
    <property type="project" value="InterPro"/>
</dbReference>
<feature type="binding site" evidence="12">
    <location>
        <position position="54"/>
    </location>
    <ligand>
        <name>FAD</name>
        <dbReference type="ChEBI" id="CHEBI:57692"/>
    </ligand>
</feature>
<proteinExistence type="inferred from homology"/>
<evidence type="ECO:0000256" key="6">
    <source>
        <dbReference type="ARBA" id="ARBA00023002"/>
    </source>
</evidence>
<evidence type="ECO:0000259" key="16">
    <source>
        <dbReference type="Pfam" id="PF07992"/>
    </source>
</evidence>
<dbReference type="Pfam" id="PF07992">
    <property type="entry name" value="Pyr_redox_2"/>
    <property type="match status" value="1"/>
</dbReference>
<dbReference type="AlphaFoldDB" id="A0A2G0V789"/>
<evidence type="ECO:0000256" key="7">
    <source>
        <dbReference type="ARBA" id="ARBA00023027"/>
    </source>
</evidence>
<dbReference type="InterPro" id="IPR012999">
    <property type="entry name" value="Pyr_OxRdtase_I_AS"/>
</dbReference>
<dbReference type="EC" id="1.8.1.4" evidence="2 14"/>
<keyword evidence="5 12" id="KW-0274">FAD</keyword>
<evidence type="ECO:0000313" key="17">
    <source>
        <dbReference type="EMBL" id="PHN16328.1"/>
    </source>
</evidence>
<keyword evidence="18" id="KW-1185">Reference proteome</keyword>
<dbReference type="NCBIfam" id="TIGR01350">
    <property type="entry name" value="lipoamide_DH"/>
    <property type="match status" value="1"/>
</dbReference>
<keyword evidence="8" id="KW-1015">Disulfide bond</keyword>
<dbReference type="Pfam" id="PF02852">
    <property type="entry name" value="Pyr_redox_dim"/>
    <property type="match status" value="1"/>
</dbReference>